<dbReference type="InterPro" id="IPR010640">
    <property type="entry name" value="Low_temperature_requirement_A"/>
</dbReference>
<dbReference type="PANTHER" id="PTHR36840:SF1">
    <property type="entry name" value="BLL5714 PROTEIN"/>
    <property type="match status" value="1"/>
</dbReference>
<keyword evidence="1" id="KW-0812">Transmembrane</keyword>
<feature type="transmembrane region" description="Helical" evidence="1">
    <location>
        <begin position="98"/>
        <end position="119"/>
    </location>
</feature>
<keyword evidence="1" id="KW-0472">Membrane</keyword>
<dbReference type="RefSeq" id="WP_196968673.1">
    <property type="nucleotide sequence ID" value="NZ_CP064868.1"/>
</dbReference>
<feature type="transmembrane region" description="Helical" evidence="1">
    <location>
        <begin position="158"/>
        <end position="177"/>
    </location>
</feature>
<comment type="caution">
    <text evidence="2">The sequence shown here is derived from an EMBL/GenBank/DDBJ whole genome shotgun (WGS) entry which is preliminary data.</text>
</comment>
<dbReference type="Pfam" id="PF06772">
    <property type="entry name" value="LtrA"/>
    <property type="match status" value="1"/>
</dbReference>
<keyword evidence="1" id="KW-1133">Transmembrane helix</keyword>
<protein>
    <submittedName>
        <fullName evidence="2">Low temperature requirement protein A</fullName>
    </submittedName>
</protein>
<name>A0AAW5LP75_MAMSC</name>
<dbReference type="AlphaFoldDB" id="A0AAW5LP75"/>
<feature type="transmembrane region" description="Helical" evidence="1">
    <location>
        <begin position="131"/>
        <end position="152"/>
    </location>
</feature>
<proteinExistence type="predicted"/>
<sequence>MIKKEVSMSELFFDLVFVYVLSTINHTVEHISSNIVSLESLGKTFMLFLVFFAIWTYRTFLVNRFFKKKWYQYIFVFTDMFLILLLSKAINSNFQETFTPFVVITAIIFMSILLQYVINFTLNREAGTLKLVLTYTAGLFTAIIFSIISIFLSPNINFWIYFTGILILAFLPGILYKTSKEKPVYFTHLTERLSLFIILLFGEGIVGMIDTVESLNLNINDILSFMVIISLFIIYTLHYKYSLTEELQNSTGFKTAYLHLFIIYSLDFIFMIMNKSLSSEELLTTEIVGYVIAFLVFLLAILLDTQFHKNNENNENIVLMTAIVLINSLICLFLTEIMYIIILELLIISYICYLYIRPISKKYKT</sequence>
<feature type="transmembrane region" description="Helical" evidence="1">
    <location>
        <begin position="12"/>
        <end position="28"/>
    </location>
</feature>
<gene>
    <name evidence="2" type="ORF">NQ032_07950</name>
</gene>
<dbReference type="Proteomes" id="UP001204068">
    <property type="component" value="Unassembled WGS sequence"/>
</dbReference>
<evidence type="ECO:0000313" key="2">
    <source>
        <dbReference type="EMBL" id="MCQ9303533.1"/>
    </source>
</evidence>
<reference evidence="2" key="1">
    <citation type="submission" date="2022-07" db="EMBL/GenBank/DDBJ databases">
        <title>Bacterial species isolated from the porcine tonsil microbiota.</title>
        <authorList>
            <person name="Oliveira I.M.F."/>
        </authorList>
    </citation>
    <scope>NUCLEOTIDE SEQUENCE</scope>
    <source>
        <strain evidence="2">8QC2O2</strain>
    </source>
</reference>
<feature type="transmembrane region" description="Helical" evidence="1">
    <location>
        <begin position="287"/>
        <end position="305"/>
    </location>
</feature>
<evidence type="ECO:0000313" key="3">
    <source>
        <dbReference type="Proteomes" id="UP001204068"/>
    </source>
</evidence>
<evidence type="ECO:0000256" key="1">
    <source>
        <dbReference type="SAM" id="Phobius"/>
    </source>
</evidence>
<organism evidence="2 3">
    <name type="scientific">Mammaliicoccus sciuri</name>
    <name type="common">Staphylococcus sciuri</name>
    <dbReference type="NCBI Taxonomy" id="1296"/>
    <lineage>
        <taxon>Bacteria</taxon>
        <taxon>Bacillati</taxon>
        <taxon>Bacillota</taxon>
        <taxon>Bacilli</taxon>
        <taxon>Bacillales</taxon>
        <taxon>Staphylococcaceae</taxon>
        <taxon>Mammaliicoccus</taxon>
    </lineage>
</organism>
<feature type="transmembrane region" description="Helical" evidence="1">
    <location>
        <begin position="256"/>
        <end position="275"/>
    </location>
</feature>
<feature type="transmembrane region" description="Helical" evidence="1">
    <location>
        <begin position="317"/>
        <end position="333"/>
    </location>
</feature>
<feature type="transmembrane region" description="Helical" evidence="1">
    <location>
        <begin position="339"/>
        <end position="356"/>
    </location>
</feature>
<feature type="transmembrane region" description="Helical" evidence="1">
    <location>
        <begin position="215"/>
        <end position="235"/>
    </location>
</feature>
<feature type="transmembrane region" description="Helical" evidence="1">
    <location>
        <begin position="40"/>
        <end position="58"/>
    </location>
</feature>
<feature type="transmembrane region" description="Helical" evidence="1">
    <location>
        <begin position="189"/>
        <end position="209"/>
    </location>
</feature>
<dbReference type="PANTHER" id="PTHR36840">
    <property type="entry name" value="BLL5714 PROTEIN"/>
    <property type="match status" value="1"/>
</dbReference>
<dbReference type="EMBL" id="JANILD010000003">
    <property type="protein sequence ID" value="MCQ9303533.1"/>
    <property type="molecule type" value="Genomic_DNA"/>
</dbReference>
<feature type="transmembrane region" description="Helical" evidence="1">
    <location>
        <begin position="70"/>
        <end position="86"/>
    </location>
</feature>
<accession>A0AAW5LP75</accession>